<dbReference type="STRING" id="75743.A0A401Q2A0"/>
<dbReference type="PANTHER" id="PTHR10177">
    <property type="entry name" value="CYCLINS"/>
    <property type="match status" value="1"/>
</dbReference>
<dbReference type="InterPro" id="IPR039361">
    <property type="entry name" value="Cyclin"/>
</dbReference>
<dbReference type="InterPro" id="IPR006671">
    <property type="entry name" value="Cyclin_N"/>
</dbReference>
<evidence type="ECO:0000259" key="5">
    <source>
        <dbReference type="SMART" id="SM01332"/>
    </source>
</evidence>
<keyword evidence="7" id="KW-1185">Reference proteome</keyword>
<dbReference type="Proteomes" id="UP000288216">
    <property type="component" value="Unassembled WGS sequence"/>
</dbReference>
<dbReference type="SMART" id="SM01332">
    <property type="entry name" value="Cyclin_C"/>
    <property type="match status" value="1"/>
</dbReference>
<proteinExistence type="inferred from homology"/>
<name>A0A401Q2A0_SCYTO</name>
<dbReference type="AlphaFoldDB" id="A0A401Q2A0"/>
<evidence type="ECO:0000256" key="2">
    <source>
        <dbReference type="RuleBase" id="RU000383"/>
    </source>
</evidence>
<evidence type="ECO:0000313" key="6">
    <source>
        <dbReference type="EMBL" id="GCB79441.1"/>
    </source>
</evidence>
<dbReference type="OrthoDB" id="306099at2759"/>
<dbReference type="FunFam" id="1.10.472.10:FF:000003">
    <property type="entry name" value="G1/S-specific cyclin-D2"/>
    <property type="match status" value="1"/>
</dbReference>
<evidence type="ECO:0000256" key="1">
    <source>
        <dbReference type="ARBA" id="ARBA00023127"/>
    </source>
</evidence>
<dbReference type="EMBL" id="BFAA01009369">
    <property type="protein sequence ID" value="GCB79441.1"/>
    <property type="molecule type" value="Genomic_DNA"/>
</dbReference>
<accession>A0A401Q2A0</accession>
<dbReference type="SUPFAM" id="SSF47954">
    <property type="entry name" value="Cyclin-like"/>
    <property type="match status" value="2"/>
</dbReference>
<keyword evidence="1 2" id="KW-0195">Cyclin</keyword>
<organism evidence="6 7">
    <name type="scientific">Scyliorhinus torazame</name>
    <name type="common">Cloudy catshark</name>
    <name type="synonym">Catulus torazame</name>
    <dbReference type="NCBI Taxonomy" id="75743"/>
    <lineage>
        <taxon>Eukaryota</taxon>
        <taxon>Metazoa</taxon>
        <taxon>Chordata</taxon>
        <taxon>Craniata</taxon>
        <taxon>Vertebrata</taxon>
        <taxon>Chondrichthyes</taxon>
        <taxon>Elasmobranchii</taxon>
        <taxon>Galeomorphii</taxon>
        <taxon>Galeoidea</taxon>
        <taxon>Carcharhiniformes</taxon>
        <taxon>Scyliorhinidae</taxon>
        <taxon>Scyliorhinus</taxon>
    </lineage>
</organism>
<protein>
    <recommendedName>
        <fullName evidence="8">Cyclin C-terminal domain-containing protein</fullName>
    </recommendedName>
</protein>
<evidence type="ECO:0000259" key="4">
    <source>
        <dbReference type="SMART" id="SM00385"/>
    </source>
</evidence>
<feature type="region of interest" description="Disordered" evidence="3">
    <location>
        <begin position="196"/>
        <end position="224"/>
    </location>
</feature>
<comment type="similarity">
    <text evidence="2">Belongs to the cyclin family.</text>
</comment>
<sequence>VCEEENCEKEVFPLAMNYLDRFLSAVPLEKSRLQLLGSACLFLASKLRETLPLSVETVCAYTAHSSRPEELRTMELLLLNKLQWDIAAPTALEFVERLIGPMGLPRVKELVVRKHTETFIALCTIDYAFALYPPSMIGAASLAAAVTGLHLGQGGPCLANRELTARLAHTIRCDPECLRACQQQVEIALQARLQQAQRDALPQPGKSEEPERSRTPTDIQDVSL</sequence>
<dbReference type="OMA" id="HSETFIA"/>
<dbReference type="InterPro" id="IPR036915">
    <property type="entry name" value="Cyclin-like_sf"/>
</dbReference>
<dbReference type="InterPro" id="IPR013763">
    <property type="entry name" value="Cyclin-like_dom"/>
</dbReference>
<feature type="compositionally biased region" description="Basic and acidic residues" evidence="3">
    <location>
        <begin position="206"/>
        <end position="215"/>
    </location>
</feature>
<gene>
    <name evidence="6" type="ORF">scyTo_0015978</name>
</gene>
<dbReference type="InterPro" id="IPR004367">
    <property type="entry name" value="Cyclin_C-dom"/>
</dbReference>
<dbReference type="Pfam" id="PF00134">
    <property type="entry name" value="Cyclin_N"/>
    <property type="match status" value="1"/>
</dbReference>
<feature type="domain" description="Cyclin C-terminal" evidence="5">
    <location>
        <begin position="89"/>
        <end position="210"/>
    </location>
</feature>
<comment type="caution">
    <text evidence="6">The sequence shown here is derived from an EMBL/GenBank/DDBJ whole genome shotgun (WGS) entry which is preliminary data.</text>
</comment>
<dbReference type="Gene3D" id="1.10.472.10">
    <property type="entry name" value="Cyclin-like"/>
    <property type="match status" value="2"/>
</dbReference>
<evidence type="ECO:0008006" key="8">
    <source>
        <dbReference type="Google" id="ProtNLM"/>
    </source>
</evidence>
<feature type="non-terminal residue" evidence="6">
    <location>
        <position position="1"/>
    </location>
</feature>
<dbReference type="SMART" id="SM00385">
    <property type="entry name" value="CYCLIN"/>
    <property type="match status" value="1"/>
</dbReference>
<reference evidence="6 7" key="1">
    <citation type="journal article" date="2018" name="Nat. Ecol. Evol.">
        <title>Shark genomes provide insights into elasmobranch evolution and the origin of vertebrates.</title>
        <authorList>
            <person name="Hara Y"/>
            <person name="Yamaguchi K"/>
            <person name="Onimaru K"/>
            <person name="Kadota M"/>
            <person name="Koyanagi M"/>
            <person name="Keeley SD"/>
            <person name="Tatsumi K"/>
            <person name="Tanaka K"/>
            <person name="Motone F"/>
            <person name="Kageyama Y"/>
            <person name="Nozu R"/>
            <person name="Adachi N"/>
            <person name="Nishimura O"/>
            <person name="Nakagawa R"/>
            <person name="Tanegashima C"/>
            <person name="Kiyatake I"/>
            <person name="Matsumoto R"/>
            <person name="Murakumo K"/>
            <person name="Nishida K"/>
            <person name="Terakita A"/>
            <person name="Kuratani S"/>
            <person name="Sato K"/>
            <person name="Hyodo S Kuraku.S."/>
        </authorList>
    </citation>
    <scope>NUCLEOTIDE SEQUENCE [LARGE SCALE GENOMIC DNA]</scope>
</reference>
<dbReference type="Pfam" id="PF02984">
    <property type="entry name" value="Cyclin_C"/>
    <property type="match status" value="1"/>
</dbReference>
<evidence type="ECO:0000256" key="3">
    <source>
        <dbReference type="SAM" id="MobiDB-lite"/>
    </source>
</evidence>
<evidence type="ECO:0000313" key="7">
    <source>
        <dbReference type="Proteomes" id="UP000288216"/>
    </source>
</evidence>
<feature type="domain" description="Cyclin-like" evidence="4">
    <location>
        <begin position="1"/>
        <end position="80"/>
    </location>
</feature>